<evidence type="ECO:0000313" key="6">
    <source>
        <dbReference type="Proteomes" id="UP000319852"/>
    </source>
</evidence>
<sequence>MKNARKVLIIPARRRSTRLPEKLLLRETGKTVLQYTYEAACRAKQPDAVIIAVDDELLAEEARRFGASVVMTSPDHTSGTDRVAEAATSLPNAEIIVNLQADEPEINPADIDKLFDTLEANPRAGVATLATPIRDRESLEDPACVKVVFDNRGEAMYFSRSAIPHPRDWDENLLTAQPAQFHQHIGIYAYRRWPLLRLAQLPPSPAEQIEKLEQLRILQQGDAILVATVKQATRGIDTHADYAAFVERCRAA</sequence>
<comment type="subcellular location">
    <subcellularLocation>
        <location evidence="4">Cytoplasm</location>
    </subcellularLocation>
</comment>
<reference evidence="5 6" key="1">
    <citation type="submission" date="2019-02" db="EMBL/GenBank/DDBJ databases">
        <title>Deep-cultivation of Planctomycetes and their phenomic and genomic characterization uncovers novel biology.</title>
        <authorList>
            <person name="Wiegand S."/>
            <person name="Jogler M."/>
            <person name="Boedeker C."/>
            <person name="Pinto D."/>
            <person name="Vollmers J."/>
            <person name="Rivas-Marin E."/>
            <person name="Kohn T."/>
            <person name="Peeters S.H."/>
            <person name="Heuer A."/>
            <person name="Rast P."/>
            <person name="Oberbeckmann S."/>
            <person name="Bunk B."/>
            <person name="Jeske O."/>
            <person name="Meyerdierks A."/>
            <person name="Storesund J.E."/>
            <person name="Kallscheuer N."/>
            <person name="Luecker S."/>
            <person name="Lage O.M."/>
            <person name="Pohl T."/>
            <person name="Merkel B.J."/>
            <person name="Hornburger P."/>
            <person name="Mueller R.-W."/>
            <person name="Bruemmer F."/>
            <person name="Labrenz M."/>
            <person name="Spormann A.M."/>
            <person name="Op den Camp H."/>
            <person name="Overmann J."/>
            <person name="Amann R."/>
            <person name="Jetten M.S.M."/>
            <person name="Mascher T."/>
            <person name="Medema M.H."/>
            <person name="Devos D.P."/>
            <person name="Kaster A.-K."/>
            <person name="Ovreas L."/>
            <person name="Rohde M."/>
            <person name="Galperin M.Y."/>
            <person name="Jogler C."/>
        </authorList>
    </citation>
    <scope>NUCLEOTIDE SEQUENCE [LARGE SCALE GENOMIC DNA]</scope>
    <source>
        <strain evidence="5 6">HG15A2</strain>
    </source>
</reference>
<dbReference type="SUPFAM" id="SSF53448">
    <property type="entry name" value="Nucleotide-diphospho-sugar transferases"/>
    <property type="match status" value="1"/>
</dbReference>
<dbReference type="PANTHER" id="PTHR42866:SF2">
    <property type="entry name" value="3-DEOXY-MANNO-OCTULOSONATE CYTIDYLYLTRANSFERASE, MITOCHONDRIAL"/>
    <property type="match status" value="1"/>
</dbReference>
<evidence type="ECO:0000256" key="3">
    <source>
        <dbReference type="ARBA" id="ARBA00022985"/>
    </source>
</evidence>
<dbReference type="GO" id="GO:0009103">
    <property type="term" value="P:lipopolysaccharide biosynthetic process"/>
    <property type="evidence" value="ECO:0007669"/>
    <property type="project" value="UniProtKB-UniRule"/>
</dbReference>
<keyword evidence="6" id="KW-1185">Reference proteome</keyword>
<dbReference type="GO" id="GO:0005829">
    <property type="term" value="C:cytosol"/>
    <property type="evidence" value="ECO:0007669"/>
    <property type="project" value="TreeGrafter"/>
</dbReference>
<dbReference type="PANTHER" id="PTHR42866">
    <property type="entry name" value="3-DEOXY-MANNO-OCTULOSONATE CYTIDYLYLTRANSFERASE"/>
    <property type="match status" value="1"/>
</dbReference>
<dbReference type="RefSeq" id="WP_145058672.1">
    <property type="nucleotide sequence ID" value="NZ_CP036263.1"/>
</dbReference>
<dbReference type="EMBL" id="CP036263">
    <property type="protein sequence ID" value="QDS97916.1"/>
    <property type="molecule type" value="Genomic_DNA"/>
</dbReference>
<name>A0A517MSQ2_9BACT</name>
<dbReference type="GO" id="GO:0008690">
    <property type="term" value="F:3-deoxy-manno-octulosonate cytidylyltransferase activity"/>
    <property type="evidence" value="ECO:0007669"/>
    <property type="project" value="UniProtKB-UniRule"/>
</dbReference>
<protein>
    <recommendedName>
        <fullName evidence="4">3-deoxy-manno-octulosonate cytidylyltransferase</fullName>
        <ecNumber evidence="4">2.7.7.38</ecNumber>
    </recommendedName>
    <alternativeName>
        <fullName evidence="4">CMP-2-keto-3-deoxyoctulosonic acid synthase</fullName>
        <shortName evidence="4">CKS</shortName>
        <shortName evidence="4">CMP-KDO synthase</shortName>
    </alternativeName>
</protein>
<evidence type="ECO:0000313" key="5">
    <source>
        <dbReference type="EMBL" id="QDS97916.1"/>
    </source>
</evidence>
<dbReference type="UniPathway" id="UPA00358">
    <property type="reaction ID" value="UER00476"/>
</dbReference>
<dbReference type="InterPro" id="IPR004528">
    <property type="entry name" value="KdsB"/>
</dbReference>
<keyword evidence="4" id="KW-0963">Cytoplasm</keyword>
<dbReference type="Pfam" id="PF02348">
    <property type="entry name" value="CTP_transf_3"/>
    <property type="match status" value="1"/>
</dbReference>
<dbReference type="GO" id="GO:0033468">
    <property type="term" value="P:CMP-keto-3-deoxy-D-manno-octulosonic acid biosynthetic process"/>
    <property type="evidence" value="ECO:0007669"/>
    <property type="project" value="UniProtKB-UniRule"/>
</dbReference>
<evidence type="ECO:0000256" key="2">
    <source>
        <dbReference type="ARBA" id="ARBA00022695"/>
    </source>
</evidence>
<proteinExistence type="inferred from homology"/>
<organism evidence="5 6">
    <name type="scientific">Adhaeretor mobilis</name>
    <dbReference type="NCBI Taxonomy" id="1930276"/>
    <lineage>
        <taxon>Bacteria</taxon>
        <taxon>Pseudomonadati</taxon>
        <taxon>Planctomycetota</taxon>
        <taxon>Planctomycetia</taxon>
        <taxon>Pirellulales</taxon>
        <taxon>Lacipirellulaceae</taxon>
        <taxon>Adhaeretor</taxon>
    </lineage>
</organism>
<comment type="function">
    <text evidence="4">Activates KDO (a required 8-carbon sugar) for incorporation into bacterial lipopolysaccharide in Gram-negative bacteria.</text>
</comment>
<gene>
    <name evidence="5" type="primary">kpsU</name>
    <name evidence="4" type="synonym">kdsB</name>
    <name evidence="5" type="ORF">HG15A2_11840</name>
</gene>
<dbReference type="Proteomes" id="UP000319852">
    <property type="component" value="Chromosome"/>
</dbReference>
<evidence type="ECO:0000256" key="1">
    <source>
        <dbReference type="ARBA" id="ARBA00022679"/>
    </source>
</evidence>
<dbReference type="EC" id="2.7.7.38" evidence="4"/>
<accession>A0A517MSQ2</accession>
<comment type="pathway">
    <text evidence="4">Nucleotide-sugar biosynthesis; CMP-3-deoxy-D-manno-octulosonate biosynthesis; CMP-3-deoxy-D-manno-octulosonate from 3-deoxy-D-manno-octulosonate and CTP: step 1/1.</text>
</comment>
<dbReference type="KEGG" id="amob:HG15A2_11840"/>
<dbReference type="NCBIfam" id="NF003952">
    <property type="entry name" value="PRK05450.1-5"/>
    <property type="match status" value="1"/>
</dbReference>
<keyword evidence="1 4" id="KW-0808">Transferase</keyword>
<dbReference type="InterPro" id="IPR003329">
    <property type="entry name" value="Cytidylyl_trans"/>
</dbReference>
<keyword evidence="2 4" id="KW-0548">Nucleotidyltransferase</keyword>
<dbReference type="HAMAP" id="MF_00057">
    <property type="entry name" value="KdsB"/>
    <property type="match status" value="1"/>
</dbReference>
<dbReference type="OrthoDB" id="9815559at2"/>
<dbReference type="Gene3D" id="3.90.550.10">
    <property type="entry name" value="Spore Coat Polysaccharide Biosynthesis Protein SpsA, Chain A"/>
    <property type="match status" value="1"/>
</dbReference>
<dbReference type="NCBIfam" id="TIGR00466">
    <property type="entry name" value="kdsB"/>
    <property type="match status" value="1"/>
</dbReference>
<dbReference type="CDD" id="cd02517">
    <property type="entry name" value="CMP-KDO-Synthetase"/>
    <property type="match status" value="1"/>
</dbReference>
<comment type="similarity">
    <text evidence="4">Belongs to the KdsB family.</text>
</comment>
<comment type="catalytic activity">
    <reaction evidence="4">
        <text>3-deoxy-alpha-D-manno-oct-2-ulosonate + CTP = CMP-3-deoxy-beta-D-manno-octulosonate + diphosphate</text>
        <dbReference type="Rhea" id="RHEA:23448"/>
        <dbReference type="ChEBI" id="CHEBI:33019"/>
        <dbReference type="ChEBI" id="CHEBI:37563"/>
        <dbReference type="ChEBI" id="CHEBI:85986"/>
        <dbReference type="ChEBI" id="CHEBI:85987"/>
        <dbReference type="EC" id="2.7.7.38"/>
    </reaction>
</comment>
<dbReference type="InterPro" id="IPR029044">
    <property type="entry name" value="Nucleotide-diphossugar_trans"/>
</dbReference>
<dbReference type="AlphaFoldDB" id="A0A517MSQ2"/>
<evidence type="ECO:0000256" key="4">
    <source>
        <dbReference type="HAMAP-Rule" id="MF_00057"/>
    </source>
</evidence>
<keyword evidence="3 4" id="KW-0448">Lipopolysaccharide biosynthesis</keyword>